<dbReference type="NCBIfam" id="TIGR04183">
    <property type="entry name" value="Por_Secre_tail"/>
    <property type="match status" value="1"/>
</dbReference>
<dbReference type="Gene3D" id="3.40.50.1110">
    <property type="entry name" value="SGNH hydrolase"/>
    <property type="match status" value="1"/>
</dbReference>
<dbReference type="EMBL" id="BAABCW010000010">
    <property type="protein sequence ID" value="GAA3510850.1"/>
    <property type="molecule type" value="Genomic_DNA"/>
</dbReference>
<comment type="caution">
    <text evidence="3">The sequence shown here is derived from an EMBL/GenBank/DDBJ whole genome shotgun (WGS) entry which is preliminary data.</text>
</comment>
<dbReference type="InterPro" id="IPR036514">
    <property type="entry name" value="SGNH_hydro_sf"/>
</dbReference>
<evidence type="ECO:0000259" key="2">
    <source>
        <dbReference type="Pfam" id="PF18962"/>
    </source>
</evidence>
<organism evidence="3 4">
    <name type="scientific">Aquimarina addita</name>
    <dbReference type="NCBI Taxonomy" id="870485"/>
    <lineage>
        <taxon>Bacteria</taxon>
        <taxon>Pseudomonadati</taxon>
        <taxon>Bacteroidota</taxon>
        <taxon>Flavobacteriia</taxon>
        <taxon>Flavobacteriales</taxon>
        <taxon>Flavobacteriaceae</taxon>
        <taxon>Aquimarina</taxon>
    </lineage>
</organism>
<dbReference type="InterPro" id="IPR026444">
    <property type="entry name" value="Secre_tail"/>
</dbReference>
<reference evidence="4" key="1">
    <citation type="journal article" date="2019" name="Int. J. Syst. Evol. Microbiol.">
        <title>The Global Catalogue of Microorganisms (GCM) 10K type strain sequencing project: providing services to taxonomists for standard genome sequencing and annotation.</title>
        <authorList>
            <consortium name="The Broad Institute Genomics Platform"/>
            <consortium name="The Broad Institute Genome Sequencing Center for Infectious Disease"/>
            <person name="Wu L."/>
            <person name="Ma J."/>
        </authorList>
    </citation>
    <scope>NUCLEOTIDE SEQUENCE [LARGE SCALE GENOMIC DNA]</scope>
    <source>
        <strain evidence="4">JCM 17106</strain>
    </source>
</reference>
<keyword evidence="4" id="KW-1185">Reference proteome</keyword>
<evidence type="ECO:0000313" key="4">
    <source>
        <dbReference type="Proteomes" id="UP001500459"/>
    </source>
</evidence>
<proteinExistence type="predicted"/>
<dbReference type="Pfam" id="PF18962">
    <property type="entry name" value="Por_Secre_tail"/>
    <property type="match status" value="1"/>
</dbReference>
<dbReference type="Proteomes" id="UP001500459">
    <property type="component" value="Unassembled WGS sequence"/>
</dbReference>
<feature type="domain" description="Secretion system C-terminal sorting" evidence="2">
    <location>
        <begin position="267"/>
        <end position="331"/>
    </location>
</feature>
<protein>
    <recommendedName>
        <fullName evidence="2">Secretion system C-terminal sorting domain-containing protein</fullName>
    </recommendedName>
</protein>
<keyword evidence="1" id="KW-0732">Signal</keyword>
<evidence type="ECO:0000313" key="3">
    <source>
        <dbReference type="EMBL" id="GAA3510850.1"/>
    </source>
</evidence>
<name>A0ABP6UPW6_9FLAO</name>
<evidence type="ECO:0000256" key="1">
    <source>
        <dbReference type="ARBA" id="ARBA00022729"/>
    </source>
</evidence>
<sequence length="339" mass="38576">MKQIFIFFIILIISFKSFTQTNQDNYDSTRFIAFGASITNAVFSVNAYSTITEKINTTYPDETVEVYNEAVGGSTINWLKNTIDEILDQYTHTTTIQTFCPIHIGGNDVTNTRPFSSLTQENIDELNSDLDYIIDAIEAKGFIPILFDITFRNYDDTTYENEENGSKPYNDNLIIPKILERTPEFAFEDGQSFMQPYVLVYNNYESYLSSDNIHLENGLEPYRNRFVNSICKYIFEGISPEKLVKNSDNTLSANNISLKETLNNSSIYPNPANSSISLAYDGIDIIKYQLIDQTGKNVKNGLLDKYNITINIDNISSALYILKLINSNGDSKNFQILKK</sequence>
<dbReference type="RefSeq" id="WP_344927975.1">
    <property type="nucleotide sequence ID" value="NZ_BAABCW010000010.1"/>
</dbReference>
<accession>A0ABP6UPW6</accession>
<dbReference type="SUPFAM" id="SSF52266">
    <property type="entry name" value="SGNH hydrolase"/>
    <property type="match status" value="1"/>
</dbReference>
<gene>
    <name evidence="3" type="ORF">GCM10022393_25600</name>
</gene>
<dbReference type="CDD" id="cd00229">
    <property type="entry name" value="SGNH_hydrolase"/>
    <property type="match status" value="1"/>
</dbReference>